<accession>A0A9W9GH78</accession>
<dbReference type="RefSeq" id="XP_056516894.1">
    <property type="nucleotide sequence ID" value="XM_056670521.1"/>
</dbReference>
<protein>
    <submittedName>
        <fullName evidence="1">Uncharacterized protein</fullName>
    </submittedName>
</protein>
<name>A0A9W9GH78_9EURO</name>
<evidence type="ECO:0000313" key="2">
    <source>
        <dbReference type="Proteomes" id="UP001149079"/>
    </source>
</evidence>
<dbReference type="OrthoDB" id="1421156at2759"/>
<reference evidence="1" key="1">
    <citation type="submission" date="2022-11" db="EMBL/GenBank/DDBJ databases">
        <authorList>
            <person name="Petersen C."/>
        </authorList>
    </citation>
    <scope>NUCLEOTIDE SEQUENCE</scope>
    <source>
        <strain evidence="1">IBT 22155</strain>
    </source>
</reference>
<sequence length="149" mass="16551">MSIVFDSLPLPPPMSEFGEPFYRSVEQAIEAINIHPQPQGFAVSTRGSHPNRVRIHCARSRGYKAQKTTNRHSTTRSTECPYRAVLHRRPDPDDGPIATTGFGISRWLRAAITMIDNPDLLSLSTKQDRSSGIGPKSLLESIKAARRLS</sequence>
<reference evidence="1" key="2">
    <citation type="journal article" date="2023" name="IMA Fungus">
        <title>Comparative genomic study of the Penicillium genus elucidates a diverse pangenome and 15 lateral gene transfer events.</title>
        <authorList>
            <person name="Petersen C."/>
            <person name="Sorensen T."/>
            <person name="Nielsen M.R."/>
            <person name="Sondergaard T.E."/>
            <person name="Sorensen J.L."/>
            <person name="Fitzpatrick D.A."/>
            <person name="Frisvad J.C."/>
            <person name="Nielsen K.L."/>
        </authorList>
    </citation>
    <scope>NUCLEOTIDE SEQUENCE</scope>
    <source>
        <strain evidence="1">IBT 22155</strain>
    </source>
</reference>
<dbReference type="EMBL" id="JAPQKL010000008">
    <property type="protein sequence ID" value="KAJ5120390.1"/>
    <property type="molecule type" value="Genomic_DNA"/>
</dbReference>
<comment type="caution">
    <text evidence="1">The sequence shown here is derived from an EMBL/GenBank/DDBJ whole genome shotgun (WGS) entry which is preliminary data.</text>
</comment>
<gene>
    <name evidence="1" type="ORF">N7515_009778</name>
</gene>
<proteinExistence type="predicted"/>
<dbReference type="GeneID" id="81409692"/>
<dbReference type="Proteomes" id="UP001149079">
    <property type="component" value="Unassembled WGS sequence"/>
</dbReference>
<keyword evidence="2" id="KW-1185">Reference proteome</keyword>
<evidence type="ECO:0000313" key="1">
    <source>
        <dbReference type="EMBL" id="KAJ5120390.1"/>
    </source>
</evidence>
<dbReference type="AlphaFoldDB" id="A0A9W9GH78"/>
<organism evidence="1 2">
    <name type="scientific">Penicillium bovifimosum</name>
    <dbReference type="NCBI Taxonomy" id="126998"/>
    <lineage>
        <taxon>Eukaryota</taxon>
        <taxon>Fungi</taxon>
        <taxon>Dikarya</taxon>
        <taxon>Ascomycota</taxon>
        <taxon>Pezizomycotina</taxon>
        <taxon>Eurotiomycetes</taxon>
        <taxon>Eurotiomycetidae</taxon>
        <taxon>Eurotiales</taxon>
        <taxon>Aspergillaceae</taxon>
        <taxon>Penicillium</taxon>
    </lineage>
</organism>